<dbReference type="PANTHER" id="PTHR14741:SF32">
    <property type="entry name" value="TRIMETHYLGUANOSINE SYNTHASE"/>
    <property type="match status" value="1"/>
</dbReference>
<comment type="catalytic activity">
    <reaction evidence="4">
        <text>a 5'-end (N(7)-methyl 5'-triphosphoguanosine)-ribonucleoside in snoRNA + S-adenosyl-L-methionine = a 5'-end (N(2),N(7)-dimethyl 5'-triphosphoguanosine)-ribonucleoside in snoRNA + S-adenosyl-L-homocysteine + H(+)</text>
        <dbReference type="Rhea" id="RHEA:78475"/>
        <dbReference type="Rhea" id="RHEA-COMP:19086"/>
        <dbReference type="Rhea" id="RHEA-COMP:19088"/>
        <dbReference type="ChEBI" id="CHEBI:15378"/>
        <dbReference type="ChEBI" id="CHEBI:57856"/>
        <dbReference type="ChEBI" id="CHEBI:59789"/>
        <dbReference type="ChEBI" id="CHEBI:156461"/>
        <dbReference type="ChEBI" id="CHEBI:172880"/>
    </reaction>
    <physiologicalReaction direction="left-to-right" evidence="4">
        <dbReference type="Rhea" id="RHEA:78476"/>
    </physiologicalReaction>
</comment>
<evidence type="ECO:0000256" key="7">
    <source>
        <dbReference type="ARBA" id="ARBA00049790"/>
    </source>
</evidence>
<dbReference type="GO" id="GO:0005634">
    <property type="term" value="C:nucleus"/>
    <property type="evidence" value="ECO:0007669"/>
    <property type="project" value="TreeGrafter"/>
</dbReference>
<sequence>MTKRKRSQSTTPNKKRKVDDSYNNDDLNTIFNNKSQFQGMMKKYWLQRHKLFTKYDEGILLTKELWFSVTPENISKYIAKYIGKQFNNKFTILDTFCGGGGNIVQFLNLNCNVIGVDINPTHLQCTRNNSIVYHGEDIEERLKLLEIDWNCINEGTSVNQLKDMKIDCVFGSPPWGGPEYIKTKIYDLETMLLPCGLSKHLQYMKQFSPNIYLFLPKNSNLNQIKLATSLNNYKKVQVIYLNNKDNRIKGILCCWKGNM</sequence>
<evidence type="ECO:0000256" key="2">
    <source>
        <dbReference type="ARBA" id="ARBA00025783"/>
    </source>
</evidence>
<dbReference type="InterPro" id="IPR029063">
    <property type="entry name" value="SAM-dependent_MTases_sf"/>
</dbReference>
<dbReference type="Gene3D" id="3.40.50.150">
    <property type="entry name" value="Vaccinia Virus protein VP39"/>
    <property type="match status" value="1"/>
</dbReference>
<evidence type="ECO:0000256" key="6">
    <source>
        <dbReference type="ARBA" id="ARBA00049075"/>
    </source>
</evidence>
<evidence type="ECO:0000256" key="5">
    <source>
        <dbReference type="ARBA" id="ARBA00048763"/>
    </source>
</evidence>
<keyword evidence="9" id="KW-0808">Transferase</keyword>
<accession>A0AAV5R377</accession>
<evidence type="ECO:0000256" key="8">
    <source>
        <dbReference type="SAM" id="MobiDB-lite"/>
    </source>
</evidence>
<name>A0AAV5R377_PICKL</name>
<dbReference type="Proteomes" id="UP001378960">
    <property type="component" value="Unassembled WGS sequence"/>
</dbReference>
<dbReference type="GO" id="GO:0071164">
    <property type="term" value="F:RNA cap trimethylguanosine synthase activity"/>
    <property type="evidence" value="ECO:0007669"/>
    <property type="project" value="TreeGrafter"/>
</dbReference>
<keyword evidence="10" id="KW-1185">Reference proteome</keyword>
<comment type="catalytic activity">
    <reaction evidence="5">
        <text>a 5'-end (N(2),N(7)-dimethyl 5'-triphosphoguanosine)-ribonucleoside in snRNA + S-adenosyl-L-methionine = a 5'-end (N(2),N(2),N(7)-trimethyl 5'-triphosphoguanosine)-ribonucleoside in snRNA + S-adenosyl-L-homocysteine + H(+)</text>
        <dbReference type="Rhea" id="RHEA:78479"/>
        <dbReference type="Rhea" id="RHEA-COMP:19087"/>
        <dbReference type="Rhea" id="RHEA-COMP:19089"/>
        <dbReference type="ChEBI" id="CHEBI:15378"/>
        <dbReference type="ChEBI" id="CHEBI:57856"/>
        <dbReference type="ChEBI" id="CHEBI:59789"/>
        <dbReference type="ChEBI" id="CHEBI:167623"/>
        <dbReference type="ChEBI" id="CHEBI:172880"/>
    </reaction>
    <physiologicalReaction direction="left-to-right" evidence="5">
        <dbReference type="Rhea" id="RHEA:78480"/>
    </physiologicalReaction>
</comment>
<evidence type="ECO:0000256" key="3">
    <source>
        <dbReference type="ARBA" id="ARBA00047418"/>
    </source>
</evidence>
<dbReference type="CDD" id="cd02440">
    <property type="entry name" value="AdoMet_MTases"/>
    <property type="match status" value="1"/>
</dbReference>
<dbReference type="AlphaFoldDB" id="A0AAV5R377"/>
<protein>
    <recommendedName>
        <fullName evidence="1">Trimethylguanosine synthase</fullName>
    </recommendedName>
    <alternativeName>
        <fullName evidence="7">Cap-specific guanine-N(2) methyltransferase</fullName>
    </alternativeName>
</protein>
<organism evidence="9 10">
    <name type="scientific">Pichia kluyveri</name>
    <name type="common">Yeast</name>
    <dbReference type="NCBI Taxonomy" id="36015"/>
    <lineage>
        <taxon>Eukaryota</taxon>
        <taxon>Fungi</taxon>
        <taxon>Dikarya</taxon>
        <taxon>Ascomycota</taxon>
        <taxon>Saccharomycotina</taxon>
        <taxon>Pichiomycetes</taxon>
        <taxon>Pichiales</taxon>
        <taxon>Pichiaceae</taxon>
        <taxon>Pichia</taxon>
    </lineage>
</organism>
<comment type="catalytic activity">
    <reaction evidence="3">
        <text>a 5'-end (N(2),N(7)-dimethyl 5'-triphosphoguanosine)-ribonucleoside in snoRNA + S-adenosyl-L-methionine = a 5'-end (N(2),N(2),N(7)-trimethyl 5'-triphosphoguanosine)-ribonucleoside in snoRNA + S-adenosyl-L-homocysteine + H(+)</text>
        <dbReference type="Rhea" id="RHEA:78507"/>
        <dbReference type="Rhea" id="RHEA-COMP:19088"/>
        <dbReference type="Rhea" id="RHEA-COMP:19090"/>
        <dbReference type="ChEBI" id="CHEBI:15378"/>
        <dbReference type="ChEBI" id="CHEBI:57856"/>
        <dbReference type="ChEBI" id="CHEBI:59789"/>
        <dbReference type="ChEBI" id="CHEBI:167623"/>
        <dbReference type="ChEBI" id="CHEBI:172880"/>
    </reaction>
    <physiologicalReaction direction="left-to-right" evidence="3">
        <dbReference type="Rhea" id="RHEA:78508"/>
    </physiologicalReaction>
</comment>
<comment type="caution">
    <text evidence="9">The sequence shown here is derived from an EMBL/GenBank/DDBJ whole genome shotgun (WGS) entry which is preliminary data.</text>
</comment>
<gene>
    <name evidence="9" type="ORF">DAPK24_023000</name>
</gene>
<comment type="catalytic activity">
    <reaction evidence="6">
        <text>a 5'-end (N(7)-methyl 5'-triphosphoguanosine)-ribonucleoside in snRNA + S-adenosyl-L-methionine = a 5'-end (N(2),N(7)-dimethyl 5'-triphosphoguanosine)-ribonucleoside in snRNA + S-adenosyl-L-homocysteine + H(+)</text>
        <dbReference type="Rhea" id="RHEA:78471"/>
        <dbReference type="Rhea" id="RHEA-COMP:19085"/>
        <dbReference type="Rhea" id="RHEA-COMP:19087"/>
        <dbReference type="ChEBI" id="CHEBI:15378"/>
        <dbReference type="ChEBI" id="CHEBI:57856"/>
        <dbReference type="ChEBI" id="CHEBI:59789"/>
        <dbReference type="ChEBI" id="CHEBI:156461"/>
        <dbReference type="ChEBI" id="CHEBI:172880"/>
    </reaction>
    <physiologicalReaction direction="left-to-right" evidence="6">
        <dbReference type="Rhea" id="RHEA:78472"/>
    </physiologicalReaction>
</comment>
<comment type="similarity">
    <text evidence="2">Belongs to the methyltransferase superfamily. Trimethylguanosine synthase family.</text>
</comment>
<dbReference type="Pfam" id="PF09445">
    <property type="entry name" value="Methyltransf_15"/>
    <property type="match status" value="1"/>
</dbReference>
<proteinExistence type="inferred from homology"/>
<evidence type="ECO:0000313" key="10">
    <source>
        <dbReference type="Proteomes" id="UP001378960"/>
    </source>
</evidence>
<dbReference type="SUPFAM" id="SSF53335">
    <property type="entry name" value="S-adenosyl-L-methionine-dependent methyltransferases"/>
    <property type="match status" value="1"/>
</dbReference>
<dbReference type="InterPro" id="IPR019012">
    <property type="entry name" value="RNA_cap_Gua-N2-MeTrfase"/>
</dbReference>
<dbReference type="EMBL" id="BTGB01000003">
    <property type="protein sequence ID" value="GMM45725.1"/>
    <property type="molecule type" value="Genomic_DNA"/>
</dbReference>
<keyword evidence="9" id="KW-0489">Methyltransferase</keyword>
<reference evidence="9 10" key="1">
    <citation type="journal article" date="2023" name="Elife">
        <title>Identification of key yeast species and microbe-microbe interactions impacting larval growth of Drosophila in the wild.</title>
        <authorList>
            <person name="Mure A."/>
            <person name="Sugiura Y."/>
            <person name="Maeda R."/>
            <person name="Honda K."/>
            <person name="Sakurai N."/>
            <person name="Takahashi Y."/>
            <person name="Watada M."/>
            <person name="Katoh T."/>
            <person name="Gotoh A."/>
            <person name="Gotoh Y."/>
            <person name="Taniguchi I."/>
            <person name="Nakamura K."/>
            <person name="Hayashi T."/>
            <person name="Katayama T."/>
            <person name="Uemura T."/>
            <person name="Hattori Y."/>
        </authorList>
    </citation>
    <scope>NUCLEOTIDE SEQUENCE [LARGE SCALE GENOMIC DNA]</scope>
    <source>
        <strain evidence="9 10">PK-24</strain>
    </source>
</reference>
<dbReference type="PANTHER" id="PTHR14741">
    <property type="entry name" value="S-ADENOSYLMETHIONINE-DEPENDENT METHYLTRANSFERASE RELATED"/>
    <property type="match status" value="1"/>
</dbReference>
<feature type="region of interest" description="Disordered" evidence="8">
    <location>
        <begin position="1"/>
        <end position="21"/>
    </location>
</feature>
<evidence type="ECO:0000256" key="4">
    <source>
        <dbReference type="ARBA" id="ARBA00048740"/>
    </source>
</evidence>
<evidence type="ECO:0000256" key="1">
    <source>
        <dbReference type="ARBA" id="ARBA00018517"/>
    </source>
</evidence>
<evidence type="ECO:0000313" key="9">
    <source>
        <dbReference type="EMBL" id="GMM45725.1"/>
    </source>
</evidence>